<dbReference type="HAMAP" id="MF_00109">
    <property type="entry name" value="Shikimate_kinase"/>
    <property type="match status" value="1"/>
</dbReference>
<keyword evidence="7" id="KW-0460">Magnesium</keyword>
<dbReference type="GO" id="GO:0009073">
    <property type="term" value="P:aromatic amino acid family biosynthetic process"/>
    <property type="evidence" value="ECO:0007669"/>
    <property type="project" value="UniProtKB-KW"/>
</dbReference>
<accession>A0A8J2UIA2</accession>
<evidence type="ECO:0000313" key="9">
    <source>
        <dbReference type="Proteomes" id="UP000607559"/>
    </source>
</evidence>
<protein>
    <recommendedName>
        <fullName evidence="7">Shikimate kinase</fullName>
        <shortName evidence="7">SK</shortName>
        <ecNumber evidence="7">2.7.1.71</ecNumber>
    </recommendedName>
</protein>
<evidence type="ECO:0000256" key="3">
    <source>
        <dbReference type="ARBA" id="ARBA00022741"/>
    </source>
</evidence>
<name>A0A8J2UIA2_9BACT</name>
<evidence type="ECO:0000256" key="1">
    <source>
        <dbReference type="ARBA" id="ARBA00022605"/>
    </source>
</evidence>
<comment type="cofactor">
    <cofactor evidence="7">
        <name>Mg(2+)</name>
        <dbReference type="ChEBI" id="CHEBI:18420"/>
    </cofactor>
    <text evidence="7">Binds 1 Mg(2+) ion per subunit.</text>
</comment>
<reference evidence="8" key="2">
    <citation type="submission" date="2020-09" db="EMBL/GenBank/DDBJ databases">
        <authorList>
            <person name="Sun Q."/>
            <person name="Zhou Y."/>
        </authorList>
    </citation>
    <scope>NUCLEOTIDE SEQUENCE</scope>
    <source>
        <strain evidence="8">CGMCC 1.15448</strain>
    </source>
</reference>
<keyword evidence="3 7" id="KW-0547">Nucleotide-binding</keyword>
<keyword evidence="2 7" id="KW-0808">Transferase</keyword>
<feature type="binding site" evidence="7">
    <location>
        <position position="118"/>
    </location>
    <ligand>
        <name>ATP</name>
        <dbReference type="ChEBI" id="CHEBI:30616"/>
    </ligand>
</feature>
<comment type="catalytic activity">
    <reaction evidence="7">
        <text>shikimate + ATP = 3-phosphoshikimate + ADP + H(+)</text>
        <dbReference type="Rhea" id="RHEA:13121"/>
        <dbReference type="ChEBI" id="CHEBI:15378"/>
        <dbReference type="ChEBI" id="CHEBI:30616"/>
        <dbReference type="ChEBI" id="CHEBI:36208"/>
        <dbReference type="ChEBI" id="CHEBI:145989"/>
        <dbReference type="ChEBI" id="CHEBI:456216"/>
        <dbReference type="EC" id="2.7.1.71"/>
    </reaction>
</comment>
<dbReference type="Gene3D" id="3.40.50.300">
    <property type="entry name" value="P-loop containing nucleotide triphosphate hydrolases"/>
    <property type="match status" value="1"/>
</dbReference>
<dbReference type="EC" id="2.7.1.71" evidence="7"/>
<dbReference type="Pfam" id="PF01202">
    <property type="entry name" value="SKI"/>
    <property type="match status" value="1"/>
</dbReference>
<evidence type="ECO:0000313" key="8">
    <source>
        <dbReference type="EMBL" id="GGB21575.1"/>
    </source>
</evidence>
<gene>
    <name evidence="7 8" type="primary">aroK</name>
    <name evidence="8" type="ORF">GCM10011511_51730</name>
</gene>
<dbReference type="GO" id="GO:0009423">
    <property type="term" value="P:chorismate biosynthetic process"/>
    <property type="evidence" value="ECO:0007669"/>
    <property type="project" value="UniProtKB-UniRule"/>
</dbReference>
<dbReference type="InterPro" id="IPR000623">
    <property type="entry name" value="Shikimate_kinase/TSH1"/>
</dbReference>
<evidence type="ECO:0000256" key="4">
    <source>
        <dbReference type="ARBA" id="ARBA00022777"/>
    </source>
</evidence>
<sequence length="179" mass="21093">MKIFLIGFMGSGKTHWGQRLAKKLELPFYDLDSLIVEKESRSVADIFADQGEEYFRFLEKETLESVTEQQESFILSCGGGTPCFFNNIEFMKKSGKVIWLNTSVDVLRQRLQRERLSRPLIAEITEDDLQRYIIRKLSERRMYYQQADVTVSEENTNLDELIQILLRNEQEPDRLKEEL</sequence>
<dbReference type="GO" id="GO:0008652">
    <property type="term" value="P:amino acid biosynthetic process"/>
    <property type="evidence" value="ECO:0007669"/>
    <property type="project" value="UniProtKB-KW"/>
</dbReference>
<keyword evidence="1 7" id="KW-0028">Amino-acid biosynthesis</keyword>
<dbReference type="GO" id="GO:0000287">
    <property type="term" value="F:magnesium ion binding"/>
    <property type="evidence" value="ECO:0007669"/>
    <property type="project" value="UniProtKB-UniRule"/>
</dbReference>
<comment type="caution">
    <text evidence="8">The sequence shown here is derived from an EMBL/GenBank/DDBJ whole genome shotgun (WGS) entry which is preliminary data.</text>
</comment>
<comment type="subcellular location">
    <subcellularLocation>
        <location evidence="7">Cytoplasm</location>
    </subcellularLocation>
</comment>
<keyword evidence="7" id="KW-0479">Metal-binding</keyword>
<comment type="similarity">
    <text evidence="7">Belongs to the shikimate kinase family.</text>
</comment>
<keyword evidence="6 7" id="KW-0057">Aromatic amino acid biosynthesis</keyword>
<feature type="binding site" evidence="7">
    <location>
        <begin position="10"/>
        <end position="15"/>
    </location>
    <ligand>
        <name>ATP</name>
        <dbReference type="ChEBI" id="CHEBI:30616"/>
    </ligand>
</feature>
<evidence type="ECO:0000256" key="5">
    <source>
        <dbReference type="ARBA" id="ARBA00022840"/>
    </source>
</evidence>
<dbReference type="GO" id="GO:0005524">
    <property type="term" value="F:ATP binding"/>
    <property type="evidence" value="ECO:0007669"/>
    <property type="project" value="UniProtKB-UniRule"/>
</dbReference>
<comment type="function">
    <text evidence="7">Catalyzes the specific phosphorylation of the 3-hydroxyl group of shikimic acid using ATP as a cosubstrate.</text>
</comment>
<feature type="binding site" evidence="7">
    <location>
        <position position="32"/>
    </location>
    <ligand>
        <name>substrate</name>
    </ligand>
</feature>
<comment type="caution">
    <text evidence="7">Lacks conserved residue(s) required for the propagation of feature annotation.</text>
</comment>
<dbReference type="EMBL" id="BMJC01000006">
    <property type="protein sequence ID" value="GGB21575.1"/>
    <property type="molecule type" value="Genomic_DNA"/>
</dbReference>
<keyword evidence="5 7" id="KW-0067">ATP-binding</keyword>
<feature type="binding site" evidence="7">
    <location>
        <position position="140"/>
    </location>
    <ligand>
        <name>substrate</name>
    </ligand>
</feature>
<dbReference type="AlphaFoldDB" id="A0A8J2UIA2"/>
<dbReference type="UniPathway" id="UPA00053">
    <property type="reaction ID" value="UER00088"/>
</dbReference>
<organism evidence="8 9">
    <name type="scientific">Puia dinghuensis</name>
    <dbReference type="NCBI Taxonomy" id="1792502"/>
    <lineage>
        <taxon>Bacteria</taxon>
        <taxon>Pseudomonadati</taxon>
        <taxon>Bacteroidota</taxon>
        <taxon>Chitinophagia</taxon>
        <taxon>Chitinophagales</taxon>
        <taxon>Chitinophagaceae</taxon>
        <taxon>Puia</taxon>
    </lineage>
</organism>
<dbReference type="CDD" id="cd00464">
    <property type="entry name" value="SK"/>
    <property type="match status" value="1"/>
</dbReference>
<feature type="binding site" evidence="7">
    <location>
        <position position="56"/>
    </location>
    <ligand>
        <name>substrate</name>
    </ligand>
</feature>
<dbReference type="PANTHER" id="PTHR21087">
    <property type="entry name" value="SHIKIMATE KINASE"/>
    <property type="match status" value="1"/>
</dbReference>
<dbReference type="RefSeq" id="WP_188937278.1">
    <property type="nucleotide sequence ID" value="NZ_BMJC01000006.1"/>
</dbReference>
<evidence type="ECO:0000256" key="6">
    <source>
        <dbReference type="ARBA" id="ARBA00023141"/>
    </source>
</evidence>
<keyword evidence="9" id="KW-1185">Reference proteome</keyword>
<dbReference type="SUPFAM" id="SSF52540">
    <property type="entry name" value="P-loop containing nucleoside triphosphate hydrolases"/>
    <property type="match status" value="1"/>
</dbReference>
<evidence type="ECO:0000256" key="2">
    <source>
        <dbReference type="ARBA" id="ARBA00022679"/>
    </source>
</evidence>
<dbReference type="InterPro" id="IPR027417">
    <property type="entry name" value="P-loop_NTPase"/>
</dbReference>
<dbReference type="PANTHER" id="PTHR21087:SF16">
    <property type="entry name" value="SHIKIMATE KINASE 1, CHLOROPLASTIC"/>
    <property type="match status" value="1"/>
</dbReference>
<dbReference type="Proteomes" id="UP000607559">
    <property type="component" value="Unassembled WGS sequence"/>
</dbReference>
<comment type="pathway">
    <text evidence="7">Metabolic intermediate biosynthesis; chorismate biosynthesis; chorismate from D-erythrose 4-phosphate and phosphoenolpyruvate: step 5/7.</text>
</comment>
<dbReference type="InterPro" id="IPR031322">
    <property type="entry name" value="Shikimate/glucono_kinase"/>
</dbReference>
<evidence type="ECO:0000256" key="7">
    <source>
        <dbReference type="HAMAP-Rule" id="MF_00109"/>
    </source>
</evidence>
<feature type="binding site" evidence="7">
    <location>
        <position position="14"/>
    </location>
    <ligand>
        <name>Mg(2+)</name>
        <dbReference type="ChEBI" id="CHEBI:18420"/>
    </ligand>
</feature>
<feature type="binding site" evidence="7">
    <location>
        <position position="79"/>
    </location>
    <ligand>
        <name>substrate</name>
    </ligand>
</feature>
<comment type="subunit">
    <text evidence="7">Monomer.</text>
</comment>
<dbReference type="GO" id="GO:0004765">
    <property type="term" value="F:shikimate kinase activity"/>
    <property type="evidence" value="ECO:0007669"/>
    <property type="project" value="UniProtKB-UniRule"/>
</dbReference>
<keyword evidence="4 7" id="KW-0418">Kinase</keyword>
<dbReference type="PRINTS" id="PR01100">
    <property type="entry name" value="SHIKIMTKNASE"/>
</dbReference>
<reference evidence="8" key="1">
    <citation type="journal article" date="2014" name="Int. J. Syst. Evol. Microbiol.">
        <title>Complete genome sequence of Corynebacterium casei LMG S-19264T (=DSM 44701T), isolated from a smear-ripened cheese.</title>
        <authorList>
            <consortium name="US DOE Joint Genome Institute (JGI-PGF)"/>
            <person name="Walter F."/>
            <person name="Albersmeier A."/>
            <person name="Kalinowski J."/>
            <person name="Ruckert C."/>
        </authorList>
    </citation>
    <scope>NUCLEOTIDE SEQUENCE</scope>
    <source>
        <strain evidence="8">CGMCC 1.15448</strain>
    </source>
</reference>
<dbReference type="GO" id="GO:0005829">
    <property type="term" value="C:cytosol"/>
    <property type="evidence" value="ECO:0007669"/>
    <property type="project" value="TreeGrafter"/>
</dbReference>
<proteinExistence type="inferred from homology"/>
<keyword evidence="7" id="KW-0963">Cytoplasm</keyword>